<evidence type="ECO:0000313" key="1">
    <source>
        <dbReference type="EMBL" id="CAI5453312.1"/>
    </source>
</evidence>
<reference evidence="1" key="1">
    <citation type="submission" date="2022-11" db="EMBL/GenBank/DDBJ databases">
        <authorList>
            <person name="Kikuchi T."/>
        </authorList>
    </citation>
    <scope>NUCLEOTIDE SEQUENCE</scope>
    <source>
        <strain evidence="1">PS1010</strain>
    </source>
</reference>
<comment type="caution">
    <text evidence="1">The sequence shown here is derived from an EMBL/GenBank/DDBJ whole genome shotgun (WGS) entry which is preliminary data.</text>
</comment>
<evidence type="ECO:0000313" key="2">
    <source>
        <dbReference type="Proteomes" id="UP001152747"/>
    </source>
</evidence>
<name>A0A9P1NA08_9PELO</name>
<protein>
    <submittedName>
        <fullName evidence="1">Uncharacterized protein</fullName>
    </submittedName>
</protein>
<dbReference type="AlphaFoldDB" id="A0A9P1NA08"/>
<accession>A0A9P1NA08</accession>
<proteinExistence type="predicted"/>
<dbReference type="Proteomes" id="UP001152747">
    <property type="component" value="Unassembled WGS sequence"/>
</dbReference>
<gene>
    <name evidence="1" type="ORF">CAMP_LOCUS15949</name>
</gene>
<organism evidence="1 2">
    <name type="scientific">Caenorhabditis angaria</name>
    <dbReference type="NCBI Taxonomy" id="860376"/>
    <lineage>
        <taxon>Eukaryota</taxon>
        <taxon>Metazoa</taxon>
        <taxon>Ecdysozoa</taxon>
        <taxon>Nematoda</taxon>
        <taxon>Chromadorea</taxon>
        <taxon>Rhabditida</taxon>
        <taxon>Rhabditina</taxon>
        <taxon>Rhabditomorpha</taxon>
        <taxon>Rhabditoidea</taxon>
        <taxon>Rhabditidae</taxon>
        <taxon>Peloderinae</taxon>
        <taxon>Caenorhabditis</taxon>
    </lineage>
</organism>
<keyword evidence="2" id="KW-1185">Reference proteome</keyword>
<sequence length="157" mass="18721">MKKSSTARIIYCSFLYAICYKEPEEHSLDIVLKPIWNQIFRPKIDSKSDEPQNIEYRFTKSTNLLVLFDDSRIQESFVVDHRLSTGKCYDFDKIHSESVQWFMLVYQLMSGNSILVLHHNLLIEYMFDYDWWIESSTALFSMQFATRNPKNIHSILF</sequence>
<dbReference type="EMBL" id="CANHGI010000005">
    <property type="protein sequence ID" value="CAI5453312.1"/>
    <property type="molecule type" value="Genomic_DNA"/>
</dbReference>